<dbReference type="InterPro" id="IPR011989">
    <property type="entry name" value="ARM-like"/>
</dbReference>
<dbReference type="OrthoDB" id="2120629at2759"/>
<dbReference type="EMBL" id="KZ996859">
    <property type="protein sequence ID" value="RKO88218.1"/>
    <property type="molecule type" value="Genomic_DNA"/>
</dbReference>
<dbReference type="InterPro" id="IPR016024">
    <property type="entry name" value="ARM-type_fold"/>
</dbReference>
<dbReference type="Proteomes" id="UP000269721">
    <property type="component" value="Unassembled WGS sequence"/>
</dbReference>
<feature type="region of interest" description="Disordered" evidence="1">
    <location>
        <begin position="128"/>
        <end position="147"/>
    </location>
</feature>
<evidence type="ECO:0000256" key="1">
    <source>
        <dbReference type="SAM" id="MobiDB-lite"/>
    </source>
</evidence>
<dbReference type="Gene3D" id="1.25.10.10">
    <property type="entry name" value="Leucine-rich Repeat Variant"/>
    <property type="match status" value="1"/>
</dbReference>
<accession>A0A4P9WAN6</accession>
<dbReference type="SUPFAM" id="SSF48371">
    <property type="entry name" value="ARM repeat"/>
    <property type="match status" value="1"/>
</dbReference>
<feature type="compositionally biased region" description="Polar residues" evidence="1">
    <location>
        <begin position="61"/>
        <end position="77"/>
    </location>
</feature>
<evidence type="ECO:0000313" key="2">
    <source>
        <dbReference type="EMBL" id="RKO88218.1"/>
    </source>
</evidence>
<feature type="region of interest" description="Disordered" evidence="1">
    <location>
        <begin position="56"/>
        <end position="90"/>
    </location>
</feature>
<name>A0A4P9WAN6_9FUNG</name>
<protein>
    <submittedName>
        <fullName evidence="2">Uncharacterized protein</fullName>
    </submittedName>
</protein>
<sequence>MLLMRTKPSFLNRRRTERLIEPPVGTKKGNGVGVVGVVGVVAANYHCADQQAVARQERVSARSQKQTLPAPSTTSSQKPDDRIRLTLAPINRPRPPPILRAGREIIPISIISLLENLRRGGASLISASHPTIPDAEPGRSKTTRPFPLTTNGLAPVLTLIATSRHPSTLDTAFQLLEDFLDDERRPENAARLVQKGCIHSLVKFLTQRTVGEPLWDEQIERVLALIEIVEPRDLEEVPRIGLADCHAAWLSTLEHEWVQVGVEYLRASCRKGRMQMVCLLSPPRCRPDIDLTPFEETASFAETFLERHGFSPLIRLIDPEMGHPCGIPLTAGLLLVIRECISTEKHRKKFRSSKGLKALVNRLKETADEAISAQILELLSVIMTSRERLSTYKLGVSFRGCLADTGLPSYRADDSVAEFTSLGGIRLILRLLKVGTLAAQSSLSKLIRNVIKFDHNHMEKSTLTLLVNLLTRVKHRYDPLGKFAPAPKPHKDTIELQPVVAPLVEDVVCEVTLTIEEIEALLESPVVSVPVVEIVIKKPETYKTPAPYIGP</sequence>
<reference evidence="3" key="1">
    <citation type="journal article" date="2018" name="Nat. Microbiol.">
        <title>Leveraging single-cell genomics to expand the fungal tree of life.</title>
        <authorList>
            <person name="Ahrendt S.R."/>
            <person name="Quandt C.A."/>
            <person name="Ciobanu D."/>
            <person name="Clum A."/>
            <person name="Salamov A."/>
            <person name="Andreopoulos B."/>
            <person name="Cheng J.F."/>
            <person name="Woyke T."/>
            <person name="Pelin A."/>
            <person name="Henrissat B."/>
            <person name="Reynolds N.K."/>
            <person name="Benny G.L."/>
            <person name="Smith M.E."/>
            <person name="James T.Y."/>
            <person name="Grigoriev I.V."/>
        </authorList>
    </citation>
    <scope>NUCLEOTIDE SEQUENCE [LARGE SCALE GENOMIC DNA]</scope>
</reference>
<proteinExistence type="predicted"/>
<dbReference type="AlphaFoldDB" id="A0A4P9WAN6"/>
<evidence type="ECO:0000313" key="3">
    <source>
        <dbReference type="Proteomes" id="UP000269721"/>
    </source>
</evidence>
<organism evidence="2 3">
    <name type="scientific">Blyttiomyces helicus</name>
    <dbReference type="NCBI Taxonomy" id="388810"/>
    <lineage>
        <taxon>Eukaryota</taxon>
        <taxon>Fungi</taxon>
        <taxon>Fungi incertae sedis</taxon>
        <taxon>Chytridiomycota</taxon>
        <taxon>Chytridiomycota incertae sedis</taxon>
        <taxon>Chytridiomycetes</taxon>
        <taxon>Chytridiomycetes incertae sedis</taxon>
        <taxon>Blyttiomyces</taxon>
    </lineage>
</organism>
<keyword evidence="3" id="KW-1185">Reference proteome</keyword>
<gene>
    <name evidence="2" type="ORF">BDK51DRAFT_50786</name>
</gene>